<dbReference type="HOGENOM" id="CLU_1866530_0_0_1"/>
<dbReference type="Proteomes" id="UP000006757">
    <property type="component" value="Unassembled WGS sequence"/>
</dbReference>
<reference evidence="1 2" key="1">
    <citation type="journal article" date="2012" name="Eukaryot. Cell">
        <title>Genome sequence of the Trichosporon asahii environmental strain CBS 8904.</title>
        <authorList>
            <person name="Yang R.Y."/>
            <person name="Li H.T."/>
            <person name="Zhu H."/>
            <person name="Zhou G.P."/>
            <person name="Wang M."/>
            <person name="Wang L."/>
        </authorList>
    </citation>
    <scope>NUCLEOTIDE SEQUENCE [LARGE SCALE GENOMIC DNA]</scope>
    <source>
        <strain evidence="1 2">CBS 8904</strain>
    </source>
</reference>
<evidence type="ECO:0000313" key="1">
    <source>
        <dbReference type="EMBL" id="EKD04800.1"/>
    </source>
</evidence>
<dbReference type="AlphaFoldDB" id="K1VKV9"/>
<gene>
    <name evidence="1" type="ORF">A1Q2_00911</name>
</gene>
<dbReference type="EMBL" id="AMBO01000190">
    <property type="protein sequence ID" value="EKD04800.1"/>
    <property type="molecule type" value="Genomic_DNA"/>
</dbReference>
<name>K1VKV9_TRIAC</name>
<evidence type="ECO:0000313" key="2">
    <source>
        <dbReference type="Proteomes" id="UP000006757"/>
    </source>
</evidence>
<accession>K1VKV9</accession>
<dbReference type="InParanoid" id="K1VKV9"/>
<comment type="caution">
    <text evidence="1">The sequence shown here is derived from an EMBL/GenBank/DDBJ whole genome shotgun (WGS) entry which is preliminary data.</text>
</comment>
<dbReference type="OrthoDB" id="273010at2759"/>
<keyword evidence="2" id="KW-1185">Reference proteome</keyword>
<sequence length="137" mass="15719">MMQLGADFERSAWSSPRFREDGDRTLTTLLRQNGAIRTTEGSAQDVQGNAMSKSKEERPNFLLQLRYTFHNPPLTSRDYAAIEHKLRRFSYQLEMLQDPSVKKMHVNQDMQDWWANEVAKAKARAAKAALEKANTSS</sequence>
<dbReference type="STRING" id="1220162.K1VKV9"/>
<organism evidence="1 2">
    <name type="scientific">Trichosporon asahii var. asahii (strain CBS 8904)</name>
    <name type="common">Yeast</name>
    <dbReference type="NCBI Taxonomy" id="1220162"/>
    <lineage>
        <taxon>Eukaryota</taxon>
        <taxon>Fungi</taxon>
        <taxon>Dikarya</taxon>
        <taxon>Basidiomycota</taxon>
        <taxon>Agaricomycotina</taxon>
        <taxon>Tremellomycetes</taxon>
        <taxon>Trichosporonales</taxon>
        <taxon>Trichosporonaceae</taxon>
        <taxon>Trichosporon</taxon>
    </lineage>
</organism>
<proteinExistence type="predicted"/>
<protein>
    <submittedName>
        <fullName evidence="1">Uncharacterized protein</fullName>
    </submittedName>
</protein>